<gene>
    <name evidence="3" type="ORF">D6B99_04915</name>
</gene>
<protein>
    <submittedName>
        <fullName evidence="3">Phosphatase PAP2 family protein</fullName>
    </submittedName>
</protein>
<keyword evidence="1" id="KW-1133">Transmembrane helix</keyword>
<dbReference type="PANTHER" id="PTHR14969">
    <property type="entry name" value="SPHINGOSINE-1-PHOSPHATE PHOSPHOHYDROLASE"/>
    <property type="match status" value="1"/>
</dbReference>
<keyword evidence="1" id="KW-0472">Membrane</keyword>
<dbReference type="RefSeq" id="WP_119985668.1">
    <property type="nucleotide sequence ID" value="NZ_CP032489.1"/>
</dbReference>
<feature type="transmembrane region" description="Helical" evidence="1">
    <location>
        <begin position="41"/>
        <end position="70"/>
    </location>
</feature>
<dbReference type="KEGG" id="ark:D6B99_04915"/>
<dbReference type="PANTHER" id="PTHR14969:SF13">
    <property type="entry name" value="AT30094P"/>
    <property type="match status" value="1"/>
</dbReference>
<dbReference type="Proteomes" id="UP000266118">
    <property type="component" value="Chromosome"/>
</dbReference>
<sequence>MLETLNKWDTWLFLKINTQWHNSFFDAVIPWWRDQNTWLPLYLFLLLFVFINFGWKAWSWLLFVIITVTLSDQLSSHFMKYYFHRPRPCQNETLKYQVRLLLNYCPGNPSFTSSHAANHFSVGMFFFYTLKPYFKKWSWLFVFWAATISYGQVYVGIHYPGDILGGTVIGIGIGTLTYFLFNKYFGMPPLLKAPLKENLTEHKNDFGN</sequence>
<dbReference type="SMART" id="SM00014">
    <property type="entry name" value="acidPPc"/>
    <property type="match status" value="1"/>
</dbReference>
<dbReference type="InterPro" id="IPR000326">
    <property type="entry name" value="PAP2/HPO"/>
</dbReference>
<dbReference type="Pfam" id="PF01569">
    <property type="entry name" value="PAP2"/>
    <property type="match status" value="1"/>
</dbReference>
<reference evidence="3 4" key="1">
    <citation type="submission" date="2018-09" db="EMBL/GenBank/DDBJ databases">
        <title>Arachidicoccus sp. nov., a bacterium isolated from soil.</title>
        <authorList>
            <person name="Weon H.-Y."/>
            <person name="Kwon S.-W."/>
            <person name="Lee S.A."/>
        </authorList>
    </citation>
    <scope>NUCLEOTIDE SEQUENCE [LARGE SCALE GENOMIC DNA]</scope>
    <source>
        <strain evidence="3 4">KIS59-12</strain>
    </source>
</reference>
<keyword evidence="1" id="KW-0812">Transmembrane</keyword>
<evidence type="ECO:0000313" key="4">
    <source>
        <dbReference type="Proteomes" id="UP000266118"/>
    </source>
</evidence>
<dbReference type="Gene3D" id="1.20.144.10">
    <property type="entry name" value="Phosphatidic acid phosphatase type 2/haloperoxidase"/>
    <property type="match status" value="1"/>
</dbReference>
<organism evidence="3 4">
    <name type="scientific">Arachidicoccus soli</name>
    <dbReference type="NCBI Taxonomy" id="2341117"/>
    <lineage>
        <taxon>Bacteria</taxon>
        <taxon>Pseudomonadati</taxon>
        <taxon>Bacteroidota</taxon>
        <taxon>Chitinophagia</taxon>
        <taxon>Chitinophagales</taxon>
        <taxon>Chitinophagaceae</taxon>
        <taxon>Arachidicoccus</taxon>
    </lineage>
</organism>
<feature type="transmembrane region" description="Helical" evidence="1">
    <location>
        <begin position="137"/>
        <end position="157"/>
    </location>
</feature>
<feature type="transmembrane region" description="Helical" evidence="1">
    <location>
        <begin position="163"/>
        <end position="181"/>
    </location>
</feature>
<dbReference type="EMBL" id="CP032489">
    <property type="protein sequence ID" value="AYD47011.1"/>
    <property type="molecule type" value="Genomic_DNA"/>
</dbReference>
<dbReference type="OrthoDB" id="9789113at2"/>
<proteinExistence type="predicted"/>
<evidence type="ECO:0000313" key="3">
    <source>
        <dbReference type="EMBL" id="AYD47011.1"/>
    </source>
</evidence>
<keyword evidence="4" id="KW-1185">Reference proteome</keyword>
<evidence type="ECO:0000259" key="2">
    <source>
        <dbReference type="SMART" id="SM00014"/>
    </source>
</evidence>
<dbReference type="AlphaFoldDB" id="A0A386HNG7"/>
<dbReference type="InterPro" id="IPR036938">
    <property type="entry name" value="PAP2/HPO_sf"/>
</dbReference>
<evidence type="ECO:0000256" key="1">
    <source>
        <dbReference type="SAM" id="Phobius"/>
    </source>
</evidence>
<dbReference type="SUPFAM" id="SSF48317">
    <property type="entry name" value="Acid phosphatase/Vanadium-dependent haloperoxidase"/>
    <property type="match status" value="1"/>
</dbReference>
<name>A0A386HNG7_9BACT</name>
<accession>A0A386HNG7</accession>
<feature type="domain" description="Phosphatidic acid phosphatase type 2/haloperoxidase" evidence="2">
    <location>
        <begin position="60"/>
        <end position="178"/>
    </location>
</feature>